<dbReference type="InterPro" id="IPR051468">
    <property type="entry name" value="Fungal_SecMetab_SDRs"/>
</dbReference>
<dbReference type="SUPFAM" id="SSF51735">
    <property type="entry name" value="NAD(P)-binding Rossmann-fold domains"/>
    <property type="match status" value="1"/>
</dbReference>
<gene>
    <name evidence="2" type="ORF">SCUCBS95973_007424</name>
</gene>
<keyword evidence="3" id="KW-1185">Reference proteome</keyword>
<comment type="caution">
    <text evidence="2">The sequence shown here is derived from an EMBL/GenBank/DDBJ whole genome shotgun (WGS) entry which is preliminary data.</text>
</comment>
<dbReference type="InterPro" id="IPR036291">
    <property type="entry name" value="NAD(P)-bd_dom_sf"/>
</dbReference>
<dbReference type="PANTHER" id="PTHR43544:SF32">
    <property type="entry name" value="CHAIN DEHYDROGENASE, PUTATIVE (AFU_ORTHOLOGUE AFUA_5G01530)-RELATED"/>
    <property type="match status" value="1"/>
</dbReference>
<dbReference type="Proteomes" id="UP001642405">
    <property type="component" value="Unassembled WGS sequence"/>
</dbReference>
<dbReference type="Gene3D" id="3.40.50.720">
    <property type="entry name" value="NAD(P)-binding Rossmann-like Domain"/>
    <property type="match status" value="1"/>
</dbReference>
<protein>
    <submittedName>
        <fullName evidence="2">Uncharacterized protein</fullName>
    </submittedName>
</protein>
<organism evidence="2 3">
    <name type="scientific">Sporothrix curviconia</name>
    <dbReference type="NCBI Taxonomy" id="1260050"/>
    <lineage>
        <taxon>Eukaryota</taxon>
        <taxon>Fungi</taxon>
        <taxon>Dikarya</taxon>
        <taxon>Ascomycota</taxon>
        <taxon>Pezizomycotina</taxon>
        <taxon>Sordariomycetes</taxon>
        <taxon>Sordariomycetidae</taxon>
        <taxon>Ophiostomatales</taxon>
        <taxon>Ophiostomataceae</taxon>
        <taxon>Sporothrix</taxon>
    </lineage>
</organism>
<evidence type="ECO:0000313" key="3">
    <source>
        <dbReference type="Proteomes" id="UP001642405"/>
    </source>
</evidence>
<sequence length="266" mass="28515">MAKVVLITGANTGIGYETVKALLQNDKKTPYRIFLGCRSLAKGEAARKQALEDVPATQSTIDVFQVDVASDESIAAAFTAVSKATDHIDALVNNAGHALDTAYTKGELTLRECWNQNFDVNVSGTDVMTHTFAPLLIKSKDARLLFITSGLSSIVDFADNYYVGPAPSETGWPKTFVGRPTTYRATKVALNMMMLNWHYLLKPDGVKTFSISPGMLATNLGGLKDFLVAHGAGHPSLGGQLIQKVVAGERDSDAGFVVTAAGRQNF</sequence>
<name>A0ABP0CEF6_9PEZI</name>
<accession>A0ABP0CEF6</accession>
<evidence type="ECO:0000313" key="2">
    <source>
        <dbReference type="EMBL" id="CAK7229997.1"/>
    </source>
</evidence>
<reference evidence="2 3" key="1">
    <citation type="submission" date="2024-01" db="EMBL/GenBank/DDBJ databases">
        <authorList>
            <person name="Allen C."/>
            <person name="Tagirdzhanova G."/>
        </authorList>
    </citation>
    <scope>NUCLEOTIDE SEQUENCE [LARGE SCALE GENOMIC DNA]</scope>
</reference>
<dbReference type="EMBL" id="CAWUHB010000051">
    <property type="protein sequence ID" value="CAK7229997.1"/>
    <property type="molecule type" value="Genomic_DNA"/>
</dbReference>
<evidence type="ECO:0000256" key="1">
    <source>
        <dbReference type="ARBA" id="ARBA00006484"/>
    </source>
</evidence>
<dbReference type="PRINTS" id="PR00081">
    <property type="entry name" value="GDHRDH"/>
</dbReference>
<proteinExistence type="inferred from homology"/>
<comment type="similarity">
    <text evidence="1">Belongs to the short-chain dehydrogenases/reductases (SDR) family.</text>
</comment>
<dbReference type="PANTHER" id="PTHR43544">
    <property type="entry name" value="SHORT-CHAIN DEHYDROGENASE/REDUCTASE"/>
    <property type="match status" value="1"/>
</dbReference>
<dbReference type="Pfam" id="PF00106">
    <property type="entry name" value="adh_short"/>
    <property type="match status" value="1"/>
</dbReference>
<dbReference type="InterPro" id="IPR002347">
    <property type="entry name" value="SDR_fam"/>
</dbReference>